<keyword evidence="2" id="KW-1185">Reference proteome</keyword>
<gene>
    <name evidence="1" type="ORF">WJU16_15390</name>
</gene>
<evidence type="ECO:0000313" key="1">
    <source>
        <dbReference type="EMBL" id="WZN39388.1"/>
    </source>
</evidence>
<reference evidence="2" key="1">
    <citation type="submission" date="2024-03" db="EMBL/GenBank/DDBJ databases">
        <title>Chitinophaga horti sp. nov., isolated from garden soil.</title>
        <authorList>
            <person name="Lee D.S."/>
            <person name="Han D.M."/>
            <person name="Baek J.H."/>
            <person name="Choi D.G."/>
            <person name="Jeon J.H."/>
            <person name="Jeon C.O."/>
        </authorList>
    </citation>
    <scope>NUCLEOTIDE SEQUENCE [LARGE SCALE GENOMIC DNA]</scope>
    <source>
        <strain evidence="2">GPA1</strain>
    </source>
</reference>
<organism evidence="1 2">
    <name type="scientific">Chitinophaga pollutisoli</name>
    <dbReference type="NCBI Taxonomy" id="3133966"/>
    <lineage>
        <taxon>Bacteria</taxon>
        <taxon>Pseudomonadati</taxon>
        <taxon>Bacteroidota</taxon>
        <taxon>Chitinophagia</taxon>
        <taxon>Chitinophagales</taxon>
        <taxon>Chitinophagaceae</taxon>
        <taxon>Chitinophaga</taxon>
    </lineage>
</organism>
<protein>
    <submittedName>
        <fullName evidence="1">Uncharacterized protein</fullName>
    </submittedName>
</protein>
<dbReference type="EMBL" id="CP149822">
    <property type="protein sequence ID" value="WZN39388.1"/>
    <property type="molecule type" value="Genomic_DNA"/>
</dbReference>
<dbReference type="Proteomes" id="UP001485459">
    <property type="component" value="Chromosome"/>
</dbReference>
<evidence type="ECO:0000313" key="2">
    <source>
        <dbReference type="Proteomes" id="UP001485459"/>
    </source>
</evidence>
<sequence length="83" mass="9566">MSVIVPVFFIIFYLGQYGRIRTLRSESEHLADMCAFIYAEGDALRQVLEGLEAPARRSNIVHPPRQERIDYIQQLEKSQIPSS</sequence>
<dbReference type="RefSeq" id="WP_341834377.1">
    <property type="nucleotide sequence ID" value="NZ_CP149822.1"/>
</dbReference>
<accession>A0ABZ2YI59</accession>
<name>A0ABZ2YI59_9BACT</name>
<proteinExistence type="predicted"/>